<accession>A0A0D2FUP4</accession>
<reference evidence="17 18" key="1">
    <citation type="submission" date="2015-01" db="EMBL/GenBank/DDBJ databases">
        <title>The Genome Sequence of Rhinocladiella mackenzie CBS 650.93.</title>
        <authorList>
            <consortium name="The Broad Institute Genomics Platform"/>
            <person name="Cuomo C."/>
            <person name="de Hoog S."/>
            <person name="Gorbushina A."/>
            <person name="Stielow B."/>
            <person name="Teixiera M."/>
            <person name="Abouelleil A."/>
            <person name="Chapman S.B."/>
            <person name="Priest M."/>
            <person name="Young S.K."/>
            <person name="Wortman J."/>
            <person name="Nusbaum C."/>
            <person name="Birren B."/>
        </authorList>
    </citation>
    <scope>NUCLEOTIDE SEQUENCE [LARGE SCALE GENOMIC DNA]</scope>
    <source>
        <strain evidence="17 18">CBS 650.93</strain>
    </source>
</reference>
<feature type="compositionally biased region" description="Low complexity" evidence="15">
    <location>
        <begin position="124"/>
        <end position="133"/>
    </location>
</feature>
<keyword evidence="6" id="KW-0597">Phosphoprotein</keyword>
<comment type="subcellular location">
    <subcellularLocation>
        <location evidence="1">Cytoplasm</location>
    </subcellularLocation>
</comment>
<evidence type="ECO:0000313" key="18">
    <source>
        <dbReference type="Proteomes" id="UP000053617"/>
    </source>
</evidence>
<dbReference type="Pfam" id="PF22594">
    <property type="entry name" value="GTP-eEF1A_C"/>
    <property type="match status" value="1"/>
</dbReference>
<evidence type="ECO:0000256" key="9">
    <source>
        <dbReference type="ARBA" id="ARBA00022917"/>
    </source>
</evidence>
<dbReference type="CDD" id="cd04089">
    <property type="entry name" value="eRF3_II"/>
    <property type="match status" value="1"/>
</dbReference>
<dbReference type="OrthoDB" id="342024at2759"/>
<evidence type="ECO:0000256" key="11">
    <source>
        <dbReference type="ARBA" id="ARBA00029585"/>
    </source>
</evidence>
<evidence type="ECO:0000256" key="5">
    <source>
        <dbReference type="ARBA" id="ARBA00022490"/>
    </source>
</evidence>
<dbReference type="InterPro" id="IPR000795">
    <property type="entry name" value="T_Tr_GTP-bd_dom"/>
</dbReference>
<gene>
    <name evidence="17" type="ORF">Z518_03784</name>
</gene>
<feature type="compositionally biased region" description="Low complexity" evidence="15">
    <location>
        <begin position="219"/>
        <end position="235"/>
    </location>
</feature>
<dbReference type="InterPro" id="IPR027417">
    <property type="entry name" value="P-loop_NTPase"/>
</dbReference>
<feature type="compositionally biased region" description="Basic and acidic residues" evidence="15">
    <location>
        <begin position="209"/>
        <end position="218"/>
    </location>
</feature>
<proteinExistence type="inferred from homology"/>
<dbReference type="CDD" id="cd01883">
    <property type="entry name" value="EF1_alpha"/>
    <property type="match status" value="1"/>
</dbReference>
<dbReference type="SUPFAM" id="SSF50465">
    <property type="entry name" value="EF-Tu/eEF-1alpha/eIF2-gamma C-terminal domain"/>
    <property type="match status" value="1"/>
</dbReference>
<evidence type="ECO:0000256" key="1">
    <source>
        <dbReference type="ARBA" id="ARBA00004496"/>
    </source>
</evidence>
<name>A0A0D2FUP4_9EURO</name>
<evidence type="ECO:0000256" key="12">
    <source>
        <dbReference type="ARBA" id="ARBA00030210"/>
    </source>
</evidence>
<dbReference type="FunFam" id="3.40.50.300:FF:001202">
    <property type="entry name" value="Translation elongation factor EF-1 subunit alpha"/>
    <property type="match status" value="1"/>
</dbReference>
<dbReference type="PRINTS" id="PR01343">
    <property type="entry name" value="YEASTERF"/>
</dbReference>
<dbReference type="Proteomes" id="UP000053617">
    <property type="component" value="Unassembled WGS sequence"/>
</dbReference>
<dbReference type="RefSeq" id="XP_013272948.1">
    <property type="nucleotide sequence ID" value="XM_013417494.1"/>
</dbReference>
<dbReference type="EMBL" id="KN847477">
    <property type="protein sequence ID" value="KIX05812.1"/>
    <property type="molecule type" value="Genomic_DNA"/>
</dbReference>
<evidence type="ECO:0000313" key="17">
    <source>
        <dbReference type="EMBL" id="KIX05812.1"/>
    </source>
</evidence>
<evidence type="ECO:0000256" key="6">
    <source>
        <dbReference type="ARBA" id="ARBA00022553"/>
    </source>
</evidence>
<dbReference type="Gene3D" id="3.40.50.300">
    <property type="entry name" value="P-loop containing nucleotide triphosphate hydrolases"/>
    <property type="match status" value="1"/>
</dbReference>
<evidence type="ECO:0000256" key="13">
    <source>
        <dbReference type="ARBA" id="ARBA00030845"/>
    </source>
</evidence>
<dbReference type="SUPFAM" id="SSF50447">
    <property type="entry name" value="Translation proteins"/>
    <property type="match status" value="1"/>
</dbReference>
<dbReference type="PRINTS" id="PR00315">
    <property type="entry name" value="ELONGATNFCT"/>
</dbReference>
<feature type="compositionally biased region" description="Low complexity" evidence="15">
    <location>
        <begin position="143"/>
        <end position="166"/>
    </location>
</feature>
<dbReference type="CDD" id="cd03704">
    <property type="entry name" value="eRF3_C_III"/>
    <property type="match status" value="1"/>
</dbReference>
<keyword evidence="18" id="KW-1185">Reference proteome</keyword>
<evidence type="ECO:0000256" key="14">
    <source>
        <dbReference type="ARBA" id="ARBA00031881"/>
    </source>
</evidence>
<comment type="similarity">
    <text evidence="2">Belongs to the TRAFAC class translation factor GTPase superfamily. Classic translation factor GTPase family. EF-Tu/EF-1A subfamily.</text>
</comment>
<feature type="domain" description="Tr-type G" evidence="16">
    <location>
        <begin position="265"/>
        <end position="488"/>
    </location>
</feature>
<feature type="compositionally biased region" description="Low complexity" evidence="15">
    <location>
        <begin position="46"/>
        <end position="75"/>
    </location>
</feature>
<dbReference type="Pfam" id="PF00009">
    <property type="entry name" value="GTP_EFTU"/>
    <property type="match status" value="1"/>
</dbReference>
<evidence type="ECO:0000259" key="16">
    <source>
        <dbReference type="PROSITE" id="PS51722"/>
    </source>
</evidence>
<keyword evidence="9" id="KW-0648">Protein biosynthesis</keyword>
<evidence type="ECO:0000256" key="7">
    <source>
        <dbReference type="ARBA" id="ARBA00022737"/>
    </source>
</evidence>
<evidence type="ECO:0000256" key="4">
    <source>
        <dbReference type="ARBA" id="ARBA00015765"/>
    </source>
</evidence>
<dbReference type="InterPro" id="IPR003285">
    <property type="entry name" value="Sup35"/>
</dbReference>
<keyword evidence="10" id="KW-0342">GTP-binding</keyword>
<dbReference type="FunFam" id="2.40.30.10:FF:000061">
    <property type="entry name" value="Translation release factor eRF3, putative"/>
    <property type="match status" value="1"/>
</dbReference>
<keyword evidence="7" id="KW-0677">Repeat</keyword>
<dbReference type="GO" id="GO:0003747">
    <property type="term" value="F:translation release factor activity"/>
    <property type="evidence" value="ECO:0007669"/>
    <property type="project" value="InterPro"/>
</dbReference>
<sequence length="695" mass="75538">MSGNFDSWEDAAAQDEDLSRQTQNMNINANTFRPGAASFQPNAASFQPGQPYQQNGYQNYGYGQPQGFNQYSQYGQGYNQYPQYQQQGYNQGYNSGQFATYNQSPGSFQPRQGAAISIAKRTDSQPGPQQSTPGPAPAPAPTPAATSAGAAPASKPQAATAPPKAKVLSIGVPTSASASPKRPASPTTKEPPKEPIKAEAGAKVTAAKAVEKTGEKVSGKTSSASSSGKSSPTPGDSKKTRNADDVAQAQTADVDASVLEEMYGKEHVNVIFIGHVDAGKSTLGGQVLIQTGMVDERTLEKYKKDAKDAGRETWYISWVLDLNKEERAKGKTVEVGRGFFETERRRYTILDAPGHKTYVPNMLSGASQADVAILVISARKGEFETGFEKGGQTQEHAMLIKTTGAKELVVAVNKMDDITVQWSQERYDEIVGKLKPYLKKRIGLESTFLPISAQTGIGVKDRIPNDVASWYKGPSLLEFLDSMAKIQRNVNAPFMMPIGAKYRDMGTMIEGRIEAGVVQKTSNYIMMPNREEVGIAALYGETEEEIPFATCGDQVRMRLRGIEEEDIMPGFVLCSPKRLVHCVREFEAQINIVELKSILSAGFNCVLHVHAATEEVTFAALLHKLEPKTGRKSKKPPPFAAKGQNIIARLQVTSGGGKICVERFEDYPQLGRFTLRDQGQTIAVGKITKLILDEE</sequence>
<dbReference type="AlphaFoldDB" id="A0A0D2FUP4"/>
<evidence type="ECO:0000256" key="10">
    <source>
        <dbReference type="ARBA" id="ARBA00023134"/>
    </source>
</evidence>
<dbReference type="GO" id="GO:0005737">
    <property type="term" value="C:cytoplasm"/>
    <property type="evidence" value="ECO:0007669"/>
    <property type="project" value="UniProtKB-SubCell"/>
</dbReference>
<feature type="compositionally biased region" description="Low complexity" evidence="15">
    <location>
        <begin position="173"/>
        <end position="188"/>
    </location>
</feature>
<dbReference type="InterPro" id="IPR054696">
    <property type="entry name" value="GTP-eEF1A_C"/>
</dbReference>
<evidence type="ECO:0000256" key="3">
    <source>
        <dbReference type="ARBA" id="ARBA00013870"/>
    </source>
</evidence>
<dbReference type="PROSITE" id="PS51722">
    <property type="entry name" value="G_TR_2"/>
    <property type="match status" value="1"/>
</dbReference>
<dbReference type="GO" id="GO:0005525">
    <property type="term" value="F:GTP binding"/>
    <property type="evidence" value="ECO:0007669"/>
    <property type="project" value="UniProtKB-KW"/>
</dbReference>
<dbReference type="GO" id="GO:0000288">
    <property type="term" value="P:nuclear-transcribed mRNA catabolic process, deadenylation-dependent decay"/>
    <property type="evidence" value="ECO:0007669"/>
    <property type="project" value="InterPro"/>
</dbReference>
<dbReference type="InterPro" id="IPR050100">
    <property type="entry name" value="TRAFAC_GTPase_members"/>
</dbReference>
<feature type="region of interest" description="Disordered" evidence="15">
    <location>
        <begin position="119"/>
        <end position="249"/>
    </location>
</feature>
<feature type="compositionally biased region" description="Low complexity" evidence="15">
    <location>
        <begin position="198"/>
        <end position="208"/>
    </location>
</feature>
<evidence type="ECO:0000256" key="15">
    <source>
        <dbReference type="SAM" id="MobiDB-lite"/>
    </source>
</evidence>
<dbReference type="Gene3D" id="2.40.30.10">
    <property type="entry name" value="Translation factors"/>
    <property type="match status" value="2"/>
</dbReference>
<feature type="compositionally biased region" description="Acidic residues" evidence="15">
    <location>
        <begin position="7"/>
        <end position="16"/>
    </location>
</feature>
<feature type="compositionally biased region" description="Polar residues" evidence="15">
    <location>
        <begin position="20"/>
        <end position="31"/>
    </location>
</feature>
<dbReference type="FunFam" id="2.40.30.10:FF:000017">
    <property type="entry name" value="Eukaryotic peptide chain release factor GTP-binding subunit"/>
    <property type="match status" value="1"/>
</dbReference>
<organism evidence="17 18">
    <name type="scientific">Rhinocladiella mackenziei CBS 650.93</name>
    <dbReference type="NCBI Taxonomy" id="1442369"/>
    <lineage>
        <taxon>Eukaryota</taxon>
        <taxon>Fungi</taxon>
        <taxon>Dikarya</taxon>
        <taxon>Ascomycota</taxon>
        <taxon>Pezizomycotina</taxon>
        <taxon>Eurotiomycetes</taxon>
        <taxon>Chaetothyriomycetidae</taxon>
        <taxon>Chaetothyriales</taxon>
        <taxon>Herpotrichiellaceae</taxon>
        <taxon>Rhinocladiella</taxon>
    </lineage>
</organism>
<evidence type="ECO:0000256" key="2">
    <source>
        <dbReference type="ARBA" id="ARBA00007249"/>
    </source>
</evidence>
<dbReference type="InterPro" id="IPR009000">
    <property type="entry name" value="Transl_B-barrel_sf"/>
</dbReference>
<evidence type="ECO:0000256" key="8">
    <source>
        <dbReference type="ARBA" id="ARBA00022741"/>
    </source>
</evidence>
<dbReference type="GO" id="GO:0003924">
    <property type="term" value="F:GTPase activity"/>
    <property type="evidence" value="ECO:0007669"/>
    <property type="project" value="InterPro"/>
</dbReference>
<protein>
    <recommendedName>
        <fullName evidence="3">Elongation factor 1-alpha</fullName>
    </recommendedName>
    <alternativeName>
        <fullName evidence="14">ERF-3</fullName>
    </alternativeName>
    <alternativeName>
        <fullName evidence="13">ERF2</fullName>
    </alternativeName>
    <alternativeName>
        <fullName evidence="4">Eukaryotic peptide chain release factor GTP-binding subunit</fullName>
    </alternativeName>
    <alternativeName>
        <fullName evidence="11">Polypeptide release factor 3</fullName>
    </alternativeName>
    <alternativeName>
        <fullName evidence="12">Translation release factor 3</fullName>
    </alternativeName>
</protein>
<keyword evidence="8" id="KW-0547">Nucleotide-binding</keyword>
<keyword evidence="5" id="KW-0963">Cytoplasm</keyword>
<dbReference type="GeneID" id="25291855"/>
<dbReference type="SUPFAM" id="SSF52540">
    <property type="entry name" value="P-loop containing nucleoside triphosphate hydrolases"/>
    <property type="match status" value="1"/>
</dbReference>
<dbReference type="VEuPathDB" id="FungiDB:Z518_03784"/>
<dbReference type="PANTHER" id="PTHR23115">
    <property type="entry name" value="TRANSLATION FACTOR"/>
    <property type="match status" value="1"/>
</dbReference>
<dbReference type="STRING" id="1442369.A0A0D2FUP4"/>
<dbReference type="InterPro" id="IPR009001">
    <property type="entry name" value="Transl_elong_EF1A/Init_IF2_C"/>
</dbReference>
<dbReference type="HOGENOM" id="CLU_007265_3_8_1"/>
<feature type="region of interest" description="Disordered" evidence="15">
    <location>
        <begin position="1"/>
        <end position="75"/>
    </location>
</feature>